<feature type="domain" description="Lipid/polyisoprenoid-binding YceI-like" evidence="2">
    <location>
        <begin position="32"/>
        <end position="199"/>
    </location>
</feature>
<dbReference type="RefSeq" id="WP_253884748.1">
    <property type="nucleotide sequence ID" value="NZ_BAAAVB010000002.1"/>
</dbReference>
<dbReference type="Proteomes" id="UP001205185">
    <property type="component" value="Unassembled WGS sequence"/>
</dbReference>
<dbReference type="InterPro" id="IPR007372">
    <property type="entry name" value="Lipid/polyisoprenoid-bd_YceI"/>
</dbReference>
<proteinExistence type="inferred from homology"/>
<accession>A0ABT1I5E9</accession>
<organism evidence="3 4">
    <name type="scientific">Actinokineospora diospyrosa</name>
    <dbReference type="NCBI Taxonomy" id="103728"/>
    <lineage>
        <taxon>Bacteria</taxon>
        <taxon>Bacillati</taxon>
        <taxon>Actinomycetota</taxon>
        <taxon>Actinomycetes</taxon>
        <taxon>Pseudonocardiales</taxon>
        <taxon>Pseudonocardiaceae</taxon>
        <taxon>Actinokineospora</taxon>
    </lineage>
</organism>
<evidence type="ECO:0000256" key="1">
    <source>
        <dbReference type="ARBA" id="ARBA00008812"/>
    </source>
</evidence>
<dbReference type="Pfam" id="PF04264">
    <property type="entry name" value="YceI"/>
    <property type="match status" value="1"/>
</dbReference>
<dbReference type="Gene3D" id="2.40.128.110">
    <property type="entry name" value="Lipid/polyisoprenoid-binding, YceI-like"/>
    <property type="match status" value="1"/>
</dbReference>
<comment type="caution">
    <text evidence="3">The sequence shown here is derived from an EMBL/GenBank/DDBJ whole genome shotgun (WGS) entry which is preliminary data.</text>
</comment>
<dbReference type="SMART" id="SM00867">
    <property type="entry name" value="YceI"/>
    <property type="match status" value="1"/>
</dbReference>
<dbReference type="SUPFAM" id="SSF101874">
    <property type="entry name" value="YceI-like"/>
    <property type="match status" value="1"/>
</dbReference>
<evidence type="ECO:0000259" key="2">
    <source>
        <dbReference type="SMART" id="SM00867"/>
    </source>
</evidence>
<dbReference type="PANTHER" id="PTHR34406:SF1">
    <property type="entry name" value="PROTEIN YCEI"/>
    <property type="match status" value="1"/>
</dbReference>
<dbReference type="InterPro" id="IPR036761">
    <property type="entry name" value="TTHA0802/YceI-like_sf"/>
</dbReference>
<reference evidence="3 4" key="1">
    <citation type="submission" date="2022-06" db="EMBL/GenBank/DDBJ databases">
        <title>Genomic Encyclopedia of Archaeal and Bacterial Type Strains, Phase II (KMG-II): from individual species to whole genera.</title>
        <authorList>
            <person name="Goeker M."/>
        </authorList>
    </citation>
    <scope>NUCLEOTIDE SEQUENCE [LARGE SCALE GENOMIC DNA]</scope>
    <source>
        <strain evidence="3 4">DSM 44255</strain>
    </source>
</reference>
<dbReference type="PANTHER" id="PTHR34406">
    <property type="entry name" value="PROTEIN YCEI"/>
    <property type="match status" value="1"/>
</dbReference>
<evidence type="ECO:0000313" key="4">
    <source>
        <dbReference type="Proteomes" id="UP001205185"/>
    </source>
</evidence>
<sequence length="203" mass="21550">MTNTESTSAGATSTSAGATRVVGGVELPAAGVWKIDPGHAEVGFIGRHFMLTKVRGRFTGVDGAVTVAERPEDSAVLVTIDMTSVTSGDQTRDDHLRSDDFFDVAAHPTATFSSTSVSWIGSGGVLDGELTIKGVARPVSLKVEHLGVVRDPWGNDRAVFSAKGRINREDWGLSWNMVLEAGGILVSKEIDLELEVELVRETA</sequence>
<dbReference type="EMBL" id="JAMTCO010000001">
    <property type="protein sequence ID" value="MCP2267836.1"/>
    <property type="molecule type" value="Genomic_DNA"/>
</dbReference>
<name>A0ABT1I5E9_9PSEU</name>
<evidence type="ECO:0000313" key="3">
    <source>
        <dbReference type="EMBL" id="MCP2267836.1"/>
    </source>
</evidence>
<protein>
    <submittedName>
        <fullName evidence="3">Polyisoprenoid-binding protein YceI</fullName>
    </submittedName>
</protein>
<keyword evidence="4" id="KW-1185">Reference proteome</keyword>
<comment type="similarity">
    <text evidence="1">Belongs to the UPF0312 family.</text>
</comment>
<gene>
    <name evidence="3" type="ORF">LV75_000318</name>
</gene>